<dbReference type="GO" id="GO:0005739">
    <property type="term" value="C:mitochondrion"/>
    <property type="evidence" value="ECO:0007669"/>
    <property type="project" value="UniProtKB-ARBA"/>
</dbReference>
<organism evidence="6 7">
    <name type="scientific">Rasamsonia emersonii (strain ATCC 16479 / CBS 393.64 / IMI 116815)</name>
    <dbReference type="NCBI Taxonomy" id="1408163"/>
    <lineage>
        <taxon>Eukaryota</taxon>
        <taxon>Fungi</taxon>
        <taxon>Dikarya</taxon>
        <taxon>Ascomycota</taxon>
        <taxon>Pezizomycotina</taxon>
        <taxon>Eurotiomycetes</taxon>
        <taxon>Eurotiomycetidae</taxon>
        <taxon>Eurotiales</taxon>
        <taxon>Trichocomaceae</taxon>
        <taxon>Rasamsonia</taxon>
    </lineage>
</organism>
<dbReference type="PANTHER" id="PTHR13734:SF5">
    <property type="entry name" value="CCA TRNA NUCLEOTIDYLTRANSFERASE, MITOCHONDRIAL"/>
    <property type="match status" value="1"/>
</dbReference>
<dbReference type="Gene3D" id="1.10.3090.10">
    <property type="entry name" value="cca-adding enzyme, domain 2"/>
    <property type="match status" value="1"/>
</dbReference>
<dbReference type="CDD" id="cd05398">
    <property type="entry name" value="NT_ClassII-CCAase"/>
    <property type="match status" value="1"/>
</dbReference>
<evidence type="ECO:0000313" key="6">
    <source>
        <dbReference type="EMBL" id="KKA17538.1"/>
    </source>
</evidence>
<dbReference type="AlphaFoldDB" id="A0A0F4YIV9"/>
<dbReference type="PANTHER" id="PTHR13734">
    <property type="entry name" value="TRNA-NUCLEOTIDYLTRANSFERASE"/>
    <property type="match status" value="1"/>
</dbReference>
<keyword evidence="7" id="KW-1185">Reference proteome</keyword>
<feature type="non-terminal residue" evidence="6">
    <location>
        <position position="707"/>
    </location>
</feature>
<dbReference type="OrthoDB" id="445712at2759"/>
<dbReference type="SUPFAM" id="SSF81301">
    <property type="entry name" value="Nucleotidyltransferase"/>
    <property type="match status" value="1"/>
</dbReference>
<dbReference type="Pfam" id="PF01743">
    <property type="entry name" value="PolyA_pol"/>
    <property type="match status" value="1"/>
</dbReference>
<dbReference type="GeneID" id="25320782"/>
<proteinExistence type="inferred from homology"/>
<dbReference type="FunFam" id="3.30.460.10:FF:000019">
    <property type="entry name" value="tRNA nucleotidyltransferase cca2"/>
    <property type="match status" value="1"/>
</dbReference>
<comment type="caution">
    <text evidence="6">The sequence shown here is derived from an EMBL/GenBank/DDBJ whole genome shotgun (WGS) entry which is preliminary data.</text>
</comment>
<accession>A0A0F4YIV9</accession>
<evidence type="ECO:0000313" key="7">
    <source>
        <dbReference type="Proteomes" id="UP000053958"/>
    </source>
</evidence>
<evidence type="ECO:0000256" key="1">
    <source>
        <dbReference type="ARBA" id="ARBA00007265"/>
    </source>
</evidence>
<dbReference type="Proteomes" id="UP000053958">
    <property type="component" value="Unassembled WGS sequence"/>
</dbReference>
<dbReference type="STRING" id="1408163.A0A0F4YIV9"/>
<dbReference type="InterPro" id="IPR043519">
    <property type="entry name" value="NT_sf"/>
</dbReference>
<sequence length="707" mass="79506">MAQTEEQIKQPLPEIKLTPAENALKTLLLDVKDYIRQEKEREGGGRADEEPELELRFTGGWVRDKLLGINSHDIDVAISTMTGYQFGNALKNYLDIPGNLEKYKQDSQNRELKDAIVRLHKIEANPEKSKHLETVTTKIFGMDIDLVNLRKETYTEDSRTPQMEFGTAVEDALRRDATVNALFYNLNYSKLEDLTGKGLDDMKNKIIRTPLEPYQTFKDDPLRVLRLIRFASRLGYRIDEDAQRAMQNEDIKQALRLKISKERVGIEVEKMLRGPDPRIALDYIDKLSLYSTIFANHRDKVEVDTSSWSLAYNALERILKIPDDDDEIASATRRVRDILVRDATERYYAWLVATFLPWAPVPAHEQPKPGKKPPPPRVAEVARDSLRSDNKTVNVLSDAATHYRAVSDLKASFIADSIPGSGPEIRQHVGLSIRSWKKDWRMCVLMGILDEIAGGAEFQRVSADLALVVQKEDLLQVDALRPIVNGEEIKKALGVSTGPWMATAMEMQPQSSAGICLEPGASNQNYPRTECLFLMDTLRAAAREFLQKEDRDSTTDFSASATITPGALDKLWRDILSHDSGSDSEIYENLLVAKSVLQAWGNQELSNDDTEAVNALYSWLAKISLPSSEFAEALEGAYSADKEKKTPLSESLKERRSRFSLSVSCLRILNGILPILKAEDAVDIITALASFTSERDPWTTSSSRQDA</sequence>
<dbReference type="RefSeq" id="XP_013324150.1">
    <property type="nucleotide sequence ID" value="XM_013468696.1"/>
</dbReference>
<dbReference type="GO" id="GO:0003723">
    <property type="term" value="F:RNA binding"/>
    <property type="evidence" value="ECO:0007669"/>
    <property type="project" value="UniProtKB-KW"/>
</dbReference>
<protein>
    <recommendedName>
        <fullName evidence="5">Poly A polymerase head domain-containing protein</fullName>
    </recommendedName>
</protein>
<evidence type="ECO:0000256" key="2">
    <source>
        <dbReference type="ARBA" id="ARBA00022679"/>
    </source>
</evidence>
<dbReference type="InterPro" id="IPR002646">
    <property type="entry name" value="PolA_pol_head_dom"/>
</dbReference>
<dbReference type="EMBL" id="LASV01000626">
    <property type="protein sequence ID" value="KKA17538.1"/>
    <property type="molecule type" value="Genomic_DNA"/>
</dbReference>
<name>A0A0F4YIV9_RASE3</name>
<dbReference type="Gene3D" id="3.30.460.10">
    <property type="entry name" value="Beta Polymerase, domain 2"/>
    <property type="match status" value="1"/>
</dbReference>
<dbReference type="GO" id="GO:0052927">
    <property type="term" value="F:CC tRNA cytidylyltransferase activity"/>
    <property type="evidence" value="ECO:0007669"/>
    <property type="project" value="TreeGrafter"/>
</dbReference>
<dbReference type="GO" id="GO:0001680">
    <property type="term" value="P:tRNA 3'-terminal CCA addition"/>
    <property type="evidence" value="ECO:0007669"/>
    <property type="project" value="UniProtKB-ARBA"/>
</dbReference>
<dbReference type="GO" id="GO:0052929">
    <property type="term" value="F:ATP:3'-cytidine-cytidine-tRNA adenylyltransferase activity"/>
    <property type="evidence" value="ECO:0007669"/>
    <property type="project" value="TreeGrafter"/>
</dbReference>
<reference evidence="6 7" key="1">
    <citation type="submission" date="2015-04" db="EMBL/GenBank/DDBJ databases">
        <authorList>
            <person name="Heijne W.H."/>
            <person name="Fedorova N.D."/>
            <person name="Nierman W.C."/>
            <person name="Vollebregt A.W."/>
            <person name="Zhao Z."/>
            <person name="Wu L."/>
            <person name="Kumar M."/>
            <person name="Stam H."/>
            <person name="van den Berg M.A."/>
            <person name="Pel H.J."/>
        </authorList>
    </citation>
    <scope>NUCLEOTIDE SEQUENCE [LARGE SCALE GENOMIC DNA]</scope>
    <source>
        <strain evidence="6 7">CBS 393.64</strain>
    </source>
</reference>
<gene>
    <name evidence="6" type="ORF">T310_8526</name>
</gene>
<evidence type="ECO:0000256" key="3">
    <source>
        <dbReference type="ARBA" id="ARBA00022884"/>
    </source>
</evidence>
<evidence type="ECO:0000256" key="4">
    <source>
        <dbReference type="RuleBase" id="RU003953"/>
    </source>
</evidence>
<feature type="domain" description="Poly A polymerase head" evidence="5">
    <location>
        <begin position="55"/>
        <end position="208"/>
    </location>
</feature>
<keyword evidence="3 4" id="KW-0694">RNA-binding</keyword>
<keyword evidence="2 4" id="KW-0808">Transferase</keyword>
<dbReference type="SUPFAM" id="SSF81891">
    <property type="entry name" value="Poly A polymerase C-terminal region-like"/>
    <property type="match status" value="1"/>
</dbReference>
<comment type="similarity">
    <text evidence="1 4">Belongs to the tRNA nucleotidyltransferase/poly(A) polymerase family.</text>
</comment>
<evidence type="ECO:0000259" key="5">
    <source>
        <dbReference type="Pfam" id="PF01743"/>
    </source>
</evidence>